<keyword evidence="3" id="KW-1185">Reference proteome</keyword>
<proteinExistence type="predicted"/>
<evidence type="ECO:0000256" key="2">
    <source>
        <dbReference type="SAM" id="MobiDB-lite"/>
    </source>
</evidence>
<reference evidence="4" key="1">
    <citation type="submission" date="2022-11" db="UniProtKB">
        <authorList>
            <consortium name="WormBaseParasite"/>
        </authorList>
    </citation>
    <scope>IDENTIFICATION</scope>
</reference>
<evidence type="ECO:0000313" key="4">
    <source>
        <dbReference type="WBParaSite" id="PSAMB.scaffold9371size5054.g32437.t1"/>
    </source>
</evidence>
<dbReference type="AlphaFoldDB" id="A0A914XPK3"/>
<name>A0A914XPK3_9BILA</name>
<feature type="compositionally biased region" description="Polar residues" evidence="2">
    <location>
        <begin position="92"/>
        <end position="106"/>
    </location>
</feature>
<dbReference type="WBParaSite" id="PSAMB.scaffold9371size5054.g32437.t1">
    <property type="protein sequence ID" value="PSAMB.scaffold9371size5054.g32437.t1"/>
    <property type="gene ID" value="PSAMB.scaffold9371size5054.g32437"/>
</dbReference>
<feature type="region of interest" description="Disordered" evidence="2">
    <location>
        <begin position="87"/>
        <end position="136"/>
    </location>
</feature>
<evidence type="ECO:0000313" key="3">
    <source>
        <dbReference type="Proteomes" id="UP000887566"/>
    </source>
</evidence>
<organism evidence="3 4">
    <name type="scientific">Plectus sambesii</name>
    <dbReference type="NCBI Taxonomy" id="2011161"/>
    <lineage>
        <taxon>Eukaryota</taxon>
        <taxon>Metazoa</taxon>
        <taxon>Ecdysozoa</taxon>
        <taxon>Nematoda</taxon>
        <taxon>Chromadorea</taxon>
        <taxon>Plectida</taxon>
        <taxon>Plectina</taxon>
        <taxon>Plectoidea</taxon>
        <taxon>Plectidae</taxon>
        <taxon>Plectus</taxon>
    </lineage>
</organism>
<accession>A0A914XPK3</accession>
<dbReference type="Proteomes" id="UP000887566">
    <property type="component" value="Unplaced"/>
</dbReference>
<keyword evidence="1" id="KW-0175">Coiled coil</keyword>
<evidence type="ECO:0000256" key="1">
    <source>
        <dbReference type="SAM" id="Coils"/>
    </source>
</evidence>
<sequence>MNDIEKDHARVVLELEELKSKFAAYQQMVEQYNQRWVLFQQESTAALHRLQQCGHQILQGLHQMTMTLQANSVNMAELKTAINSHHTDNARRSSLQSASNGEQESSSGKRKRGASPNTPQKPYKRARVAHKGEGSIEVNSEDTINQTVTRHLSSASRDSADTAFGLVAVSNTSAPMAMISLDIDGGRQPSYQPANNVGSDNQCESINLEDRQEGVNNDDVEDEITNSMFSQLPPPTSPLPSETSRQSFEQGPLVTPTISQRSVELAPLLMPTNVKSMQSAPALHDARWQTDRQQAYSELPRQPIVIQQQINTLPPPPQLHNEQDLQCK</sequence>
<protein>
    <submittedName>
        <fullName evidence="4">Uncharacterized protein</fullName>
    </submittedName>
</protein>
<feature type="coiled-coil region" evidence="1">
    <location>
        <begin position="1"/>
        <end position="35"/>
    </location>
</feature>